<name>A0A3D5NEW5_9PROT</name>
<sequence length="117" mass="13312">MNLVIVESPAKAKTINKYLGDDFKVLASFGHIRDLPSKDGSVDTDNDFSMIWETDGRSEKQIREIASAARDSDTIYLATDPDREGEAISWHILEVLEQKKLLRGRDVHRVVFHEITK</sequence>
<reference evidence="2 3" key="1">
    <citation type="journal article" date="2018" name="Nat. Biotechnol.">
        <title>A standardized bacterial taxonomy based on genome phylogeny substantially revises the tree of life.</title>
        <authorList>
            <person name="Parks D.H."/>
            <person name="Chuvochina M."/>
            <person name="Waite D.W."/>
            <person name="Rinke C."/>
            <person name="Skarshewski A."/>
            <person name="Chaumeil P.A."/>
            <person name="Hugenholtz P."/>
        </authorList>
    </citation>
    <scope>NUCLEOTIDE SEQUENCE [LARGE SCALE GENOMIC DNA]</scope>
    <source>
        <strain evidence="2">UBA9881</strain>
    </source>
</reference>
<feature type="non-terminal residue" evidence="2">
    <location>
        <position position="117"/>
    </location>
</feature>
<dbReference type="InterPro" id="IPR023405">
    <property type="entry name" value="Topo_IA_core_domain"/>
</dbReference>
<dbReference type="SUPFAM" id="SSF56712">
    <property type="entry name" value="Prokaryotic type I DNA topoisomerase"/>
    <property type="match status" value="1"/>
</dbReference>
<accession>A0A3D5NEW5</accession>
<organism evidence="2 3">
    <name type="scientific">Thalassospira lucentensis</name>
    <dbReference type="NCBI Taxonomy" id="168935"/>
    <lineage>
        <taxon>Bacteria</taxon>
        <taxon>Pseudomonadati</taxon>
        <taxon>Pseudomonadota</taxon>
        <taxon>Alphaproteobacteria</taxon>
        <taxon>Rhodospirillales</taxon>
        <taxon>Thalassospiraceae</taxon>
        <taxon>Thalassospira</taxon>
    </lineage>
</organism>
<dbReference type="GO" id="GO:0006265">
    <property type="term" value="P:DNA topological change"/>
    <property type="evidence" value="ECO:0007669"/>
    <property type="project" value="InterPro"/>
</dbReference>
<keyword evidence="2" id="KW-0413">Isomerase</keyword>
<dbReference type="InterPro" id="IPR000380">
    <property type="entry name" value="Topo_IA"/>
</dbReference>
<dbReference type="SMART" id="SM00493">
    <property type="entry name" value="TOPRIM"/>
    <property type="match status" value="1"/>
</dbReference>
<dbReference type="CDD" id="cd03363">
    <property type="entry name" value="TOPRIM_TopoIA_TopoI"/>
    <property type="match status" value="1"/>
</dbReference>
<evidence type="ECO:0000313" key="2">
    <source>
        <dbReference type="EMBL" id="HCW69680.1"/>
    </source>
</evidence>
<gene>
    <name evidence="2" type="ORF">DHR80_21245</name>
</gene>
<dbReference type="GO" id="GO:0003677">
    <property type="term" value="F:DNA binding"/>
    <property type="evidence" value="ECO:0007669"/>
    <property type="project" value="InterPro"/>
</dbReference>
<dbReference type="RefSeq" id="WP_277279043.1">
    <property type="nucleotide sequence ID" value="NZ_DPOP01000164.1"/>
</dbReference>
<dbReference type="PANTHER" id="PTHR42785">
    <property type="entry name" value="DNA TOPOISOMERASE, TYPE IA, CORE"/>
    <property type="match status" value="1"/>
</dbReference>
<protein>
    <submittedName>
        <fullName evidence="2">DNA topoisomerase I</fullName>
    </submittedName>
</protein>
<comment type="caution">
    <text evidence="2">The sequence shown here is derived from an EMBL/GenBank/DDBJ whole genome shotgun (WGS) entry which is preliminary data.</text>
</comment>
<dbReference type="InterPro" id="IPR034149">
    <property type="entry name" value="TOPRIM_TopoI"/>
</dbReference>
<dbReference type="Pfam" id="PF01751">
    <property type="entry name" value="Toprim"/>
    <property type="match status" value="1"/>
</dbReference>
<evidence type="ECO:0000259" key="1">
    <source>
        <dbReference type="PROSITE" id="PS50880"/>
    </source>
</evidence>
<dbReference type="PANTHER" id="PTHR42785:SF1">
    <property type="entry name" value="DNA TOPOISOMERASE"/>
    <property type="match status" value="1"/>
</dbReference>
<dbReference type="EMBL" id="DPOP01000164">
    <property type="protein sequence ID" value="HCW69680.1"/>
    <property type="molecule type" value="Genomic_DNA"/>
</dbReference>
<feature type="domain" description="Toprim" evidence="1">
    <location>
        <begin position="1"/>
        <end position="115"/>
    </location>
</feature>
<dbReference type="PROSITE" id="PS50880">
    <property type="entry name" value="TOPRIM"/>
    <property type="match status" value="1"/>
</dbReference>
<evidence type="ECO:0000313" key="3">
    <source>
        <dbReference type="Proteomes" id="UP000264179"/>
    </source>
</evidence>
<dbReference type="GO" id="GO:0003917">
    <property type="term" value="F:DNA topoisomerase type I (single strand cut, ATP-independent) activity"/>
    <property type="evidence" value="ECO:0007669"/>
    <property type="project" value="InterPro"/>
</dbReference>
<proteinExistence type="predicted"/>
<dbReference type="InterPro" id="IPR006171">
    <property type="entry name" value="TOPRIM_dom"/>
</dbReference>
<dbReference type="Gene3D" id="3.40.50.140">
    <property type="match status" value="1"/>
</dbReference>
<dbReference type="Proteomes" id="UP000264179">
    <property type="component" value="Unassembled WGS sequence"/>
</dbReference>
<dbReference type="AlphaFoldDB" id="A0A3D5NEW5"/>